<dbReference type="Pfam" id="PF00850">
    <property type="entry name" value="Hist_deacetyl"/>
    <property type="match status" value="1"/>
</dbReference>
<proteinExistence type="inferred from homology"/>
<sequence>MKTMYVTHPSSLKHEMGCFHPDSPERIYAISDQMLASGLMSFVKQGYSFKALKKDILRVHSPIYLDYLYKNIPTDGEYYYIDNDTIMNSYTFESALYAAGSGMFAIDAIFSNSVKNAFCAIRPPGHHANHDNAMGSCFFNNVAIAAKYAFDKYKVSRLAIVDFDAHHGNGTEEIFYDDDRVLMCSFFQHPFYPYLGKHSLKKNNMCNLPVNAYAKSSRIRDIVNNHWVPAIHKHKPEVILISAGFDAHKEDDMSQICLTEYDYAWITNIIVELSEQYANGRIVSILEGGYNLSSLSRSVVLHIRALANI</sequence>
<dbReference type="PRINTS" id="PR01270">
    <property type="entry name" value="HDASUPER"/>
</dbReference>
<feature type="domain" description="Histone deacetylase" evidence="2">
    <location>
        <begin position="20"/>
        <end position="306"/>
    </location>
</feature>
<dbReference type="Proteomes" id="UP000011686">
    <property type="component" value="Chromosome"/>
</dbReference>
<dbReference type="InterPro" id="IPR000286">
    <property type="entry name" value="HDACs"/>
</dbReference>
<dbReference type="CDD" id="cd11599">
    <property type="entry name" value="HDAC_classII_2"/>
    <property type="match status" value="1"/>
</dbReference>
<dbReference type="STRING" id="1208918.CDEE_0706"/>
<dbReference type="PANTHER" id="PTHR10625">
    <property type="entry name" value="HISTONE DEACETYLASE HDAC1-RELATED"/>
    <property type="match status" value="1"/>
</dbReference>
<reference evidence="3 4" key="1">
    <citation type="journal article" date="2013" name="Genome Biol. Evol.">
        <title>Genome evolution and phylogenomic analysis of candidatus kinetoplastibacterium, the betaproteobacterial endosymbionts of strigomonas and angomonas.</title>
        <authorList>
            <person name="Alves J.M."/>
            <person name="Serrano M.G."/>
            <person name="Maia da Silva F."/>
            <person name="Voegtly L.J."/>
            <person name="Matveyev A.V."/>
            <person name="Teixeira M.M."/>
            <person name="Camargo E.P."/>
            <person name="Buck G.A."/>
        </authorList>
    </citation>
    <scope>NUCLEOTIDE SEQUENCE [LARGE SCALE GENOMIC DNA]</scope>
    <source>
        <strain evidence="3 4">TCC036E</strain>
    </source>
</reference>
<evidence type="ECO:0000259" key="2">
    <source>
        <dbReference type="Pfam" id="PF00850"/>
    </source>
</evidence>
<dbReference type="GO" id="GO:0004407">
    <property type="term" value="F:histone deacetylase activity"/>
    <property type="evidence" value="ECO:0007669"/>
    <property type="project" value="TreeGrafter"/>
</dbReference>
<dbReference type="SUPFAM" id="SSF52768">
    <property type="entry name" value="Arginase/deacetylase"/>
    <property type="match status" value="1"/>
</dbReference>
<organism evidence="3 4">
    <name type="scientific">Candidatus Kinetoplastidibacterium crithidiae TCC036E</name>
    <dbReference type="NCBI Taxonomy" id="1208918"/>
    <lineage>
        <taxon>Bacteria</taxon>
        <taxon>Pseudomonadati</taxon>
        <taxon>Pseudomonadota</taxon>
        <taxon>Betaproteobacteria</taxon>
        <taxon>Candidatus Kinetoplastidibacterium</taxon>
    </lineage>
</organism>
<dbReference type="InterPro" id="IPR023801">
    <property type="entry name" value="His_deacetylse_dom"/>
</dbReference>
<dbReference type="GO" id="GO:0040029">
    <property type="term" value="P:epigenetic regulation of gene expression"/>
    <property type="evidence" value="ECO:0007669"/>
    <property type="project" value="TreeGrafter"/>
</dbReference>
<dbReference type="PATRIC" id="fig|1208918.3.peg.407"/>
<dbReference type="EMBL" id="CP003804">
    <property type="protein sequence ID" value="AGF47707.1"/>
    <property type="molecule type" value="Genomic_DNA"/>
</dbReference>
<accession>M1LPZ7</accession>
<gene>
    <name evidence="3" type="ORF">CDEE_0706</name>
</gene>
<name>M1LPZ7_9PROT</name>
<comment type="similarity">
    <text evidence="1">Belongs to the histone deacetylase family.</text>
</comment>
<dbReference type="InterPro" id="IPR037138">
    <property type="entry name" value="His_deacetylse_dom_sf"/>
</dbReference>
<dbReference type="HOGENOM" id="CLU_007727_8_1_4"/>
<dbReference type="Gene3D" id="3.40.800.20">
    <property type="entry name" value="Histone deacetylase domain"/>
    <property type="match status" value="1"/>
</dbReference>
<dbReference type="KEGG" id="kct:CDEE_0706"/>
<protein>
    <submittedName>
        <fullName evidence="3">Histone deacetylase superfamily protein</fullName>
    </submittedName>
</protein>
<dbReference type="PANTHER" id="PTHR10625:SF10">
    <property type="entry name" value="HISTONE DEACETYLASE HDAC1"/>
    <property type="match status" value="1"/>
</dbReference>
<evidence type="ECO:0000313" key="3">
    <source>
        <dbReference type="EMBL" id="AGF47707.1"/>
    </source>
</evidence>
<dbReference type="eggNOG" id="COG0123">
    <property type="taxonomic scope" value="Bacteria"/>
</dbReference>
<evidence type="ECO:0000256" key="1">
    <source>
        <dbReference type="ARBA" id="ARBA00005947"/>
    </source>
</evidence>
<dbReference type="InterPro" id="IPR023696">
    <property type="entry name" value="Ureohydrolase_dom_sf"/>
</dbReference>
<evidence type="ECO:0000313" key="4">
    <source>
        <dbReference type="Proteomes" id="UP000011686"/>
    </source>
</evidence>
<dbReference type="RefSeq" id="WP_015238451.1">
    <property type="nucleotide sequence ID" value="NC_020283.1"/>
</dbReference>
<keyword evidence="4" id="KW-1185">Reference proteome</keyword>
<dbReference type="AlphaFoldDB" id="M1LPZ7"/>